<evidence type="ECO:0000313" key="1">
    <source>
        <dbReference type="EMBL" id="TDO99465.1"/>
    </source>
</evidence>
<organism evidence="1 2">
    <name type="scientific">Marinomonas balearica</name>
    <dbReference type="NCBI Taxonomy" id="491947"/>
    <lineage>
        <taxon>Bacteria</taxon>
        <taxon>Pseudomonadati</taxon>
        <taxon>Pseudomonadota</taxon>
        <taxon>Gammaproteobacteria</taxon>
        <taxon>Oceanospirillales</taxon>
        <taxon>Oceanospirillaceae</taxon>
        <taxon>Marinomonas</taxon>
    </lineage>
</organism>
<proteinExistence type="predicted"/>
<dbReference type="SUPFAM" id="SSF56276">
    <property type="entry name" value="S-adenosylmethionine decarboxylase"/>
    <property type="match status" value="1"/>
</dbReference>
<dbReference type="OrthoDB" id="5289311at2"/>
<dbReference type="InterPro" id="IPR018166">
    <property type="entry name" value="S-AdoMet_deCO2ase_CS"/>
</dbReference>
<keyword evidence="2" id="KW-1185">Reference proteome</keyword>
<dbReference type="EMBL" id="SNXC01000009">
    <property type="protein sequence ID" value="TDO99465.1"/>
    <property type="molecule type" value="Genomic_DNA"/>
</dbReference>
<reference evidence="1 2" key="1">
    <citation type="submission" date="2019-03" db="EMBL/GenBank/DDBJ databases">
        <title>Genomic Encyclopedia of Type Strains, Phase III (KMG-III): the genomes of soil and plant-associated and newly described type strains.</title>
        <authorList>
            <person name="Whitman W."/>
        </authorList>
    </citation>
    <scope>NUCLEOTIDE SEQUENCE [LARGE SCALE GENOMIC DNA]</scope>
    <source>
        <strain evidence="1 2">CECT 7378</strain>
    </source>
</reference>
<dbReference type="GO" id="GO:0008295">
    <property type="term" value="P:spermidine biosynthetic process"/>
    <property type="evidence" value="ECO:0007669"/>
    <property type="project" value="InterPro"/>
</dbReference>
<dbReference type="Gene3D" id="3.60.90.10">
    <property type="entry name" value="S-adenosylmethionine decarboxylase"/>
    <property type="match status" value="1"/>
</dbReference>
<dbReference type="GO" id="GO:0004014">
    <property type="term" value="F:adenosylmethionine decarboxylase activity"/>
    <property type="evidence" value="ECO:0007669"/>
    <property type="project" value="InterPro"/>
</dbReference>
<name>A0A4R6ME20_9GAMM</name>
<protein>
    <submittedName>
        <fullName evidence="1">S-adenosylmethionine decarboxylase</fullName>
    </submittedName>
</protein>
<gene>
    <name evidence="1" type="ORF">DFP79_0448</name>
</gene>
<dbReference type="AlphaFoldDB" id="A0A4R6ME20"/>
<sequence length="309" mass="35499">MFFEGSEKKVEVVVCESTPSLRSLGQDYWSNLVAHANAEILSTVSNDKCDAYLLSESSLFVWDHHFVMLTCGTTTLVNAVLHFLESFEKEQVLSLIFQRKNEYLSHLQKSSFNEDINKLEKELTGKAYQLGNLDTHHNYVYHLDKPYTATPDDYTYELLMYHIHGNAAQYLRSEHQSADKIRELLELDQLLPGFEINDFVFEPFGYSMNAIKDQLYATIHITPQEESSYVSFETNMDLSAVNSNILERLTTILQPNSFDIISFNGIPNINPPSHTLMNHVSEPLSCGYMMRFYEYMRGEPKMGRGVSIL</sequence>
<dbReference type="PROSITE" id="PS01336">
    <property type="entry name" value="ADOMETDC"/>
    <property type="match status" value="1"/>
</dbReference>
<evidence type="ECO:0000313" key="2">
    <source>
        <dbReference type="Proteomes" id="UP000294656"/>
    </source>
</evidence>
<accession>A0A4R6ME20</accession>
<dbReference type="InterPro" id="IPR048283">
    <property type="entry name" value="AdoMetDC-like"/>
</dbReference>
<dbReference type="PANTHER" id="PTHR11570:SF0">
    <property type="entry name" value="S-ADENOSYLMETHIONINE DECARBOXYLASE PROENZYME"/>
    <property type="match status" value="1"/>
</dbReference>
<dbReference type="RefSeq" id="WP_133502860.1">
    <property type="nucleotide sequence ID" value="NZ_SNXC01000009.1"/>
</dbReference>
<dbReference type="InterPro" id="IPR016067">
    <property type="entry name" value="S-AdoMet_deCO2ase_core"/>
</dbReference>
<dbReference type="PANTHER" id="PTHR11570">
    <property type="entry name" value="S-ADENOSYLMETHIONINE DECARBOXYLASE"/>
    <property type="match status" value="1"/>
</dbReference>
<comment type="caution">
    <text evidence="1">The sequence shown here is derived from an EMBL/GenBank/DDBJ whole genome shotgun (WGS) entry which is preliminary data.</text>
</comment>
<dbReference type="Proteomes" id="UP000294656">
    <property type="component" value="Unassembled WGS sequence"/>
</dbReference>
<dbReference type="Pfam" id="PF01536">
    <property type="entry name" value="SAM_decarbox"/>
    <property type="match status" value="1"/>
</dbReference>